<keyword evidence="8" id="KW-0472">Membrane</keyword>
<feature type="domain" description="ABC transporter" evidence="9">
    <location>
        <begin position="7"/>
        <end position="244"/>
    </location>
</feature>
<protein>
    <submittedName>
        <fullName evidence="10">Sugar ABC transporter ATP-binding protein</fullName>
    </submittedName>
</protein>
<keyword evidence="2" id="KW-0813">Transport</keyword>
<keyword evidence="3" id="KW-1003">Cell membrane</keyword>
<organism evidence="10 11">
    <name type="scientific">Variimorphobacter saccharofermentans</name>
    <dbReference type="NCBI Taxonomy" id="2755051"/>
    <lineage>
        <taxon>Bacteria</taxon>
        <taxon>Bacillati</taxon>
        <taxon>Bacillota</taxon>
        <taxon>Clostridia</taxon>
        <taxon>Lachnospirales</taxon>
        <taxon>Lachnospiraceae</taxon>
        <taxon>Variimorphobacter</taxon>
    </lineage>
</organism>
<keyword evidence="6 10" id="KW-0067">ATP-binding</keyword>
<comment type="subcellular location">
    <subcellularLocation>
        <location evidence="1">Cell membrane</location>
        <topology evidence="1">Peripheral membrane protein</topology>
    </subcellularLocation>
</comment>
<dbReference type="InterPro" id="IPR003439">
    <property type="entry name" value="ABC_transporter-like_ATP-bd"/>
</dbReference>
<feature type="domain" description="ABC transporter" evidence="9">
    <location>
        <begin position="261"/>
        <end position="506"/>
    </location>
</feature>
<dbReference type="AlphaFoldDB" id="A0A839JXT7"/>
<dbReference type="Proteomes" id="UP000574276">
    <property type="component" value="Unassembled WGS sequence"/>
</dbReference>
<dbReference type="InterPro" id="IPR050107">
    <property type="entry name" value="ABC_carbohydrate_import_ATPase"/>
</dbReference>
<name>A0A839JXT7_9FIRM</name>
<dbReference type="CDD" id="cd03215">
    <property type="entry name" value="ABC_Carb_Monos_II"/>
    <property type="match status" value="1"/>
</dbReference>
<keyword evidence="4" id="KW-0677">Repeat</keyword>
<dbReference type="PROSITE" id="PS50893">
    <property type="entry name" value="ABC_TRANSPORTER_2"/>
    <property type="match status" value="2"/>
</dbReference>
<keyword evidence="11" id="KW-1185">Reference proteome</keyword>
<keyword evidence="5" id="KW-0547">Nucleotide-binding</keyword>
<evidence type="ECO:0000256" key="1">
    <source>
        <dbReference type="ARBA" id="ARBA00004202"/>
    </source>
</evidence>
<evidence type="ECO:0000256" key="4">
    <source>
        <dbReference type="ARBA" id="ARBA00022737"/>
    </source>
</evidence>
<evidence type="ECO:0000256" key="8">
    <source>
        <dbReference type="ARBA" id="ARBA00023136"/>
    </source>
</evidence>
<evidence type="ECO:0000256" key="7">
    <source>
        <dbReference type="ARBA" id="ARBA00022967"/>
    </source>
</evidence>
<dbReference type="GO" id="GO:0016887">
    <property type="term" value="F:ATP hydrolysis activity"/>
    <property type="evidence" value="ECO:0007669"/>
    <property type="project" value="InterPro"/>
</dbReference>
<accession>A0A839JXT7</accession>
<dbReference type="PROSITE" id="PS00211">
    <property type="entry name" value="ABC_TRANSPORTER_1"/>
    <property type="match status" value="1"/>
</dbReference>
<evidence type="ECO:0000313" key="10">
    <source>
        <dbReference type="EMBL" id="MBB2182124.1"/>
    </source>
</evidence>
<reference evidence="10 11" key="1">
    <citation type="submission" date="2020-07" db="EMBL/GenBank/DDBJ databases">
        <title>Characterization and genome sequencing of isolate MD1, a novel member within the family Lachnospiraceae.</title>
        <authorList>
            <person name="Rettenmaier R."/>
            <person name="Di Bello L."/>
            <person name="Zinser C."/>
            <person name="Scheitz K."/>
            <person name="Liebl W."/>
            <person name="Zverlov V."/>
        </authorList>
    </citation>
    <scope>NUCLEOTIDE SEQUENCE [LARGE SCALE GENOMIC DNA]</scope>
    <source>
        <strain evidence="10 11">MD1</strain>
    </source>
</reference>
<dbReference type="GO" id="GO:0005886">
    <property type="term" value="C:plasma membrane"/>
    <property type="evidence" value="ECO:0007669"/>
    <property type="project" value="UniProtKB-SubCell"/>
</dbReference>
<dbReference type="Gene3D" id="3.40.50.300">
    <property type="entry name" value="P-loop containing nucleotide triphosphate hydrolases"/>
    <property type="match status" value="2"/>
</dbReference>
<evidence type="ECO:0000313" key="11">
    <source>
        <dbReference type="Proteomes" id="UP000574276"/>
    </source>
</evidence>
<evidence type="ECO:0000256" key="2">
    <source>
        <dbReference type="ARBA" id="ARBA00022448"/>
    </source>
</evidence>
<evidence type="ECO:0000256" key="5">
    <source>
        <dbReference type="ARBA" id="ARBA00022741"/>
    </source>
</evidence>
<dbReference type="GO" id="GO:0005524">
    <property type="term" value="F:ATP binding"/>
    <property type="evidence" value="ECO:0007669"/>
    <property type="project" value="UniProtKB-KW"/>
</dbReference>
<gene>
    <name evidence="10" type="ORF">H0486_04450</name>
</gene>
<dbReference type="InterPro" id="IPR027417">
    <property type="entry name" value="P-loop_NTPase"/>
</dbReference>
<dbReference type="Pfam" id="PF00005">
    <property type="entry name" value="ABC_tran"/>
    <property type="match status" value="2"/>
</dbReference>
<comment type="caution">
    <text evidence="10">The sequence shown here is derived from an EMBL/GenBank/DDBJ whole genome shotgun (WGS) entry which is preliminary data.</text>
</comment>
<evidence type="ECO:0000256" key="3">
    <source>
        <dbReference type="ARBA" id="ARBA00022475"/>
    </source>
</evidence>
<evidence type="ECO:0000259" key="9">
    <source>
        <dbReference type="PROSITE" id="PS50893"/>
    </source>
</evidence>
<dbReference type="PANTHER" id="PTHR43790">
    <property type="entry name" value="CARBOHYDRATE TRANSPORT ATP-BINDING PROTEIN MG119-RELATED"/>
    <property type="match status" value="1"/>
</dbReference>
<sequence length="507" mass="56231">MERSKAIEMKNITKKFSGVKALDDVTFSVQQGDIHALVGENGAGKSTLMNILSGSYSHHTVEGCVFINGQEVKLNNPKEANQHGIVMVHQELALIPELSVAENMFLGNMPLKNGMIDWKTMYTKAMEALKRLSLDIDVHLKVKHLSVGHQQLVEISKAILMGGKVMILDEPTAPLTGREIEFLFKVLRQLKEEGITIIYISHRLEEIFALTDTVSVMRDGRMITTKKTSEVSEHDLVSFMIGREMEDFYPKEKTMIGNTILSIKNYCVAHPNYPGKNIVNDVTMSFKAGEIVGIAGLLGAGRTELMSALIGAYTQKGSGIVELNNKEVKIKNPRQAIGYGIGFVSEDRKGNGLILKQTIGFNTSLAALDRVTKNRLLNKRKEEKLTLDMIDKLKIKTTNYINPVKSLSGGNQQKVVLAKWMATDPKILILDEPTRGVDVGAKYEIYSIMKKLAQQNVAIIMISSDMQEIIGMSDRVYVMYEGKVSGELKRDQLSEKAIMEYAAGAAC</sequence>
<dbReference type="InterPro" id="IPR003593">
    <property type="entry name" value="AAA+_ATPase"/>
</dbReference>
<dbReference type="RefSeq" id="WP_228351853.1">
    <property type="nucleotide sequence ID" value="NZ_JACEGA010000001.1"/>
</dbReference>
<dbReference type="InterPro" id="IPR017871">
    <property type="entry name" value="ABC_transporter-like_CS"/>
</dbReference>
<dbReference type="FunFam" id="3.40.50.300:FF:000127">
    <property type="entry name" value="Ribose import ATP-binding protein RbsA"/>
    <property type="match status" value="1"/>
</dbReference>
<keyword evidence="7" id="KW-1278">Translocase</keyword>
<evidence type="ECO:0000256" key="6">
    <source>
        <dbReference type="ARBA" id="ARBA00022840"/>
    </source>
</evidence>
<dbReference type="CDD" id="cd03216">
    <property type="entry name" value="ABC_Carb_Monos_I"/>
    <property type="match status" value="1"/>
</dbReference>
<dbReference type="PANTHER" id="PTHR43790:SF9">
    <property type="entry name" value="GALACTOFURANOSE TRANSPORTER ATP-BINDING PROTEIN YTFR"/>
    <property type="match status" value="1"/>
</dbReference>
<dbReference type="SUPFAM" id="SSF52540">
    <property type="entry name" value="P-loop containing nucleoside triphosphate hydrolases"/>
    <property type="match status" value="2"/>
</dbReference>
<dbReference type="EMBL" id="JACEGA010000001">
    <property type="protein sequence ID" value="MBB2182124.1"/>
    <property type="molecule type" value="Genomic_DNA"/>
</dbReference>
<dbReference type="SMART" id="SM00382">
    <property type="entry name" value="AAA"/>
    <property type="match status" value="2"/>
</dbReference>
<proteinExistence type="predicted"/>